<feature type="non-terminal residue" evidence="4">
    <location>
        <position position="1"/>
    </location>
</feature>
<feature type="compositionally biased region" description="Polar residues" evidence="3">
    <location>
        <begin position="89"/>
        <end position="115"/>
    </location>
</feature>
<dbReference type="EMBL" id="NCSJ02000003">
    <property type="protein sequence ID" value="RFU36021.1"/>
    <property type="molecule type" value="Genomic_DNA"/>
</dbReference>
<dbReference type="InterPro" id="IPR013933">
    <property type="entry name" value="CRC_Rsc7/Swp82"/>
</dbReference>
<dbReference type="PANTHER" id="PTHR22597">
    <property type="entry name" value="POLYCOMB GROUP PROTEIN"/>
    <property type="match status" value="1"/>
</dbReference>
<dbReference type="GO" id="GO:0016586">
    <property type="term" value="C:RSC-type complex"/>
    <property type="evidence" value="ECO:0007669"/>
    <property type="project" value="TreeGrafter"/>
</dbReference>
<accession>A0A3E2HSQ9</accession>
<evidence type="ECO:0000313" key="5">
    <source>
        <dbReference type="Proteomes" id="UP000258309"/>
    </source>
</evidence>
<feature type="compositionally biased region" description="Low complexity" evidence="3">
    <location>
        <begin position="639"/>
        <end position="656"/>
    </location>
</feature>
<feature type="compositionally biased region" description="Basic and acidic residues" evidence="3">
    <location>
        <begin position="298"/>
        <end position="312"/>
    </location>
</feature>
<dbReference type="OMA" id="GPMQPGH"/>
<sequence length="666" mass="72551">MYSTQTNGLSAGLTDGTGTINPAALNSAGTALPNPPSTITPDTTPRGVKRSRSPDDYTELQTGDGHGGDDGDSKPRKRGRPMKGRHGTISESPIQSTMPLSSQNIPPHTPQSQNAPLPTQLTNITPTQVSPPKPTPTKSVIKALPTVRDHTTDQLGPEGDEYIPREYDDAGEKKVTATGHLLDSREYRCRTFFVPNRGDKLFMLATECARVLGYRDSYLLFNKNRSLYKIIASQSEKEDLIHQEILPFSYRSRQIAIVTAKSMFRQFGSRVIVNGRRVRDDYWESKARKQGFTEEDLAGEKRPGAAKARDAAAAEANANASSLLVHHGDVVYSNTPGHFVHSQAQPIHGGMFSGTGSATTLPMITLGPDQGEMRMRDYSSVPRPRQEITGPAYQDRTQVSPATDMLAQAHSAADYNKQINSQRQRSHEYIDRRWRQPHEIPATSMAPPPVVTTDGLPATTALQSPRNSTTGLQQPALTHASSQPMVAPQPYQPPPHQQNPLPQSPMRSVSQGTVRSDQLHGRSPALTMGSTSLGQGSGQYGNFTPQNQMWAPSQQQQSPQHAGFPAYSPHQTQQSPHLQQQVSQQAPPQLRPSASNPQMQAPLPYQGMQGLGQSYQTPGRGLYQADQGSHQYLPTNTSGPQPGAQGWATQQTQGSAGNWGWAGQQQ</sequence>
<feature type="compositionally biased region" description="Basic residues" evidence="3">
    <location>
        <begin position="75"/>
        <end position="86"/>
    </location>
</feature>
<gene>
    <name evidence="4" type="ORF">B7463_g314</name>
</gene>
<evidence type="ECO:0000256" key="1">
    <source>
        <dbReference type="ARBA" id="ARBA00023015"/>
    </source>
</evidence>
<reference evidence="4 5" key="1">
    <citation type="submission" date="2018-05" db="EMBL/GenBank/DDBJ databases">
        <title>Draft genome sequence of Scytalidium lignicola DSM 105466, a ubiquitous saprotrophic fungus.</title>
        <authorList>
            <person name="Buettner E."/>
            <person name="Gebauer A.M."/>
            <person name="Hofrichter M."/>
            <person name="Liers C."/>
            <person name="Kellner H."/>
        </authorList>
    </citation>
    <scope>NUCLEOTIDE SEQUENCE [LARGE SCALE GENOMIC DNA]</scope>
    <source>
        <strain evidence="4 5">DSM 105466</strain>
    </source>
</reference>
<feature type="compositionally biased region" description="Low complexity" evidence="3">
    <location>
        <begin position="568"/>
        <end position="588"/>
    </location>
</feature>
<dbReference type="GO" id="GO:0031490">
    <property type="term" value="F:chromatin DNA binding"/>
    <property type="evidence" value="ECO:0007669"/>
    <property type="project" value="TreeGrafter"/>
</dbReference>
<name>A0A3E2HSQ9_SCYLI</name>
<dbReference type="Proteomes" id="UP000258309">
    <property type="component" value="Unassembled WGS sequence"/>
</dbReference>
<feature type="compositionally biased region" description="Polar residues" evidence="3">
    <location>
        <begin position="626"/>
        <end position="638"/>
    </location>
</feature>
<comment type="caution">
    <text evidence="4">The sequence shown here is derived from an EMBL/GenBank/DDBJ whole genome shotgun (WGS) entry which is preliminary data.</text>
</comment>
<feature type="region of interest" description="Disordered" evidence="3">
    <location>
        <begin position="1"/>
        <end position="115"/>
    </location>
</feature>
<feature type="non-terminal residue" evidence="4">
    <location>
        <position position="666"/>
    </location>
</feature>
<organism evidence="4 5">
    <name type="scientific">Scytalidium lignicola</name>
    <name type="common">Hyphomycete</name>
    <dbReference type="NCBI Taxonomy" id="5539"/>
    <lineage>
        <taxon>Eukaryota</taxon>
        <taxon>Fungi</taxon>
        <taxon>Dikarya</taxon>
        <taxon>Ascomycota</taxon>
        <taxon>Pezizomycotina</taxon>
        <taxon>Leotiomycetes</taxon>
        <taxon>Leotiomycetes incertae sedis</taxon>
        <taxon>Scytalidium</taxon>
    </lineage>
</organism>
<feature type="compositionally biased region" description="Polar residues" evidence="3">
    <location>
        <begin position="506"/>
        <end position="516"/>
    </location>
</feature>
<evidence type="ECO:0000256" key="2">
    <source>
        <dbReference type="ARBA" id="ARBA00023163"/>
    </source>
</evidence>
<proteinExistence type="predicted"/>
<dbReference type="AlphaFoldDB" id="A0A3E2HSQ9"/>
<keyword evidence="1" id="KW-0805">Transcription regulation</keyword>
<feature type="region of interest" description="Disordered" evidence="3">
    <location>
        <begin position="294"/>
        <end position="313"/>
    </location>
</feature>
<keyword evidence="5" id="KW-1185">Reference proteome</keyword>
<dbReference type="Pfam" id="PF08624">
    <property type="entry name" value="CRC_subunit"/>
    <property type="match status" value="1"/>
</dbReference>
<feature type="compositionally biased region" description="Polar residues" evidence="3">
    <location>
        <begin position="460"/>
        <end position="482"/>
    </location>
</feature>
<keyword evidence="2" id="KW-0804">Transcription</keyword>
<dbReference type="STRING" id="5539.A0A3E2HSQ9"/>
<dbReference type="PANTHER" id="PTHR22597:SF5">
    <property type="entry name" value="LOCALIZATION PROTEIN, PUTATIVE (AFU_ORTHOLOGUE AFUA_1G10600)-RELATED"/>
    <property type="match status" value="1"/>
</dbReference>
<protein>
    <submittedName>
        <fullName evidence="4">Uncharacterized protein</fullName>
    </submittedName>
</protein>
<evidence type="ECO:0000256" key="3">
    <source>
        <dbReference type="SAM" id="MobiDB-lite"/>
    </source>
</evidence>
<dbReference type="OrthoDB" id="5598844at2759"/>
<feature type="region of interest" description="Disordered" evidence="3">
    <location>
        <begin position="438"/>
        <end position="666"/>
    </location>
</feature>
<evidence type="ECO:0000313" key="4">
    <source>
        <dbReference type="EMBL" id="RFU36021.1"/>
    </source>
</evidence>
<feature type="compositionally biased region" description="Polar residues" evidence="3">
    <location>
        <begin position="528"/>
        <end position="551"/>
    </location>
</feature>